<feature type="non-terminal residue" evidence="1">
    <location>
        <position position="40"/>
    </location>
</feature>
<evidence type="ECO:0000313" key="1">
    <source>
        <dbReference type="EMBL" id="GAI64943.1"/>
    </source>
</evidence>
<dbReference type="AlphaFoldDB" id="X1Q9N1"/>
<accession>X1Q9N1</accession>
<gene>
    <name evidence="1" type="ORF">S06H3_66207</name>
</gene>
<organism evidence="1">
    <name type="scientific">marine sediment metagenome</name>
    <dbReference type="NCBI Taxonomy" id="412755"/>
    <lineage>
        <taxon>unclassified sequences</taxon>
        <taxon>metagenomes</taxon>
        <taxon>ecological metagenomes</taxon>
    </lineage>
</organism>
<protein>
    <submittedName>
        <fullName evidence="1">Uncharacterized protein</fullName>
    </submittedName>
</protein>
<reference evidence="1" key="1">
    <citation type="journal article" date="2014" name="Front. Microbiol.">
        <title>High frequency of phylogenetically diverse reductive dehalogenase-homologous genes in deep subseafloor sedimentary metagenomes.</title>
        <authorList>
            <person name="Kawai M."/>
            <person name="Futagami T."/>
            <person name="Toyoda A."/>
            <person name="Takaki Y."/>
            <person name="Nishi S."/>
            <person name="Hori S."/>
            <person name="Arai W."/>
            <person name="Tsubouchi T."/>
            <person name="Morono Y."/>
            <person name="Uchiyama I."/>
            <person name="Ito T."/>
            <person name="Fujiyama A."/>
            <person name="Inagaki F."/>
            <person name="Takami H."/>
        </authorList>
    </citation>
    <scope>NUCLEOTIDE SEQUENCE</scope>
    <source>
        <strain evidence="1">Expedition CK06-06</strain>
    </source>
</reference>
<dbReference type="EMBL" id="BARV01044977">
    <property type="protein sequence ID" value="GAI64943.1"/>
    <property type="molecule type" value="Genomic_DNA"/>
</dbReference>
<comment type="caution">
    <text evidence="1">The sequence shown here is derived from an EMBL/GenBank/DDBJ whole genome shotgun (WGS) entry which is preliminary data.</text>
</comment>
<sequence>MPFDNTNTKRFTVAELDFDAIKDNLKAFLAGKQAFTDYDL</sequence>
<name>X1Q9N1_9ZZZZ</name>
<proteinExistence type="predicted"/>